<evidence type="ECO:0000256" key="1">
    <source>
        <dbReference type="ARBA" id="ARBA00006422"/>
    </source>
</evidence>
<dbReference type="GO" id="GO:0051537">
    <property type="term" value="F:2 iron, 2 sulfur cluster binding"/>
    <property type="evidence" value="ECO:0007669"/>
    <property type="project" value="UniProtKB-KW"/>
</dbReference>
<comment type="cofactor">
    <cofactor evidence="12">
        <name>[2Fe-2S] cluster</name>
        <dbReference type="ChEBI" id="CHEBI:190135"/>
    </cofactor>
    <text evidence="12">Binds 1 [2Fe-2S] cluster per subunit.</text>
</comment>
<evidence type="ECO:0000256" key="3">
    <source>
        <dbReference type="ARBA" id="ARBA00022630"/>
    </source>
</evidence>
<dbReference type="InterPro" id="IPR017927">
    <property type="entry name" value="FAD-bd_FR_type"/>
</dbReference>
<evidence type="ECO:0000256" key="11">
    <source>
        <dbReference type="PIRSR" id="PIRSR006816-1"/>
    </source>
</evidence>
<comment type="cofactor">
    <cofactor evidence="11">
        <name>FAD</name>
        <dbReference type="ChEBI" id="CHEBI:57692"/>
    </cofactor>
    <text evidence="11">Binds 1 FAD per subunit.</text>
</comment>
<feature type="region of interest" description="Disordered" evidence="13">
    <location>
        <begin position="1"/>
        <end position="20"/>
    </location>
</feature>
<dbReference type="PROSITE" id="PS51384">
    <property type="entry name" value="FAD_FR"/>
    <property type="match status" value="1"/>
</dbReference>
<evidence type="ECO:0000256" key="5">
    <source>
        <dbReference type="ARBA" id="ARBA00022723"/>
    </source>
</evidence>
<evidence type="ECO:0000313" key="15">
    <source>
        <dbReference type="EMBL" id="CAA9550926.1"/>
    </source>
</evidence>
<dbReference type="Gene3D" id="3.40.50.80">
    <property type="entry name" value="Nucleotide-binding domain of ferredoxin-NADP reductase (FNR) module"/>
    <property type="match status" value="1"/>
</dbReference>
<dbReference type="InterPro" id="IPR050353">
    <property type="entry name" value="PyrK_electron_transfer"/>
</dbReference>
<keyword evidence="3 11" id="KW-0285">Flavoprotein</keyword>
<dbReference type="GO" id="GO:0046872">
    <property type="term" value="F:metal ion binding"/>
    <property type="evidence" value="ECO:0007669"/>
    <property type="project" value="UniProtKB-KW"/>
</dbReference>
<name>A0A6J4UHH8_9BACT</name>
<keyword evidence="9 12" id="KW-0411">Iron-sulfur</keyword>
<evidence type="ECO:0000256" key="13">
    <source>
        <dbReference type="SAM" id="MobiDB-lite"/>
    </source>
</evidence>
<evidence type="ECO:0000256" key="12">
    <source>
        <dbReference type="PIRSR" id="PIRSR006816-2"/>
    </source>
</evidence>
<feature type="binding site" evidence="12">
    <location>
        <position position="272"/>
    </location>
    <ligand>
        <name>[2Fe-2S] cluster</name>
        <dbReference type="ChEBI" id="CHEBI:190135"/>
    </ligand>
</feature>
<keyword evidence="5 12" id="KW-0479">Metal-binding</keyword>
<feature type="binding site" evidence="12">
    <location>
        <position position="260"/>
    </location>
    <ligand>
        <name>[2Fe-2S] cluster</name>
        <dbReference type="ChEBI" id="CHEBI:190135"/>
    </ligand>
</feature>
<keyword evidence="2" id="KW-0813">Transport</keyword>
<evidence type="ECO:0000256" key="4">
    <source>
        <dbReference type="ARBA" id="ARBA00022714"/>
    </source>
</evidence>
<feature type="binding site" evidence="11">
    <location>
        <begin position="97"/>
        <end position="99"/>
    </location>
    <ligand>
        <name>FAD</name>
        <dbReference type="ChEBI" id="CHEBI:57692"/>
    </ligand>
</feature>
<feature type="domain" description="FAD-binding FR-type" evidence="14">
    <location>
        <begin position="26"/>
        <end position="129"/>
    </location>
</feature>
<dbReference type="Pfam" id="PF10418">
    <property type="entry name" value="DHODB_Fe-S_bind"/>
    <property type="match status" value="1"/>
</dbReference>
<dbReference type="EMBL" id="CADCWL010000035">
    <property type="protein sequence ID" value="CAA9550926.1"/>
    <property type="molecule type" value="Genomic_DNA"/>
</dbReference>
<keyword evidence="8 12" id="KW-0408">Iron</keyword>
<keyword evidence="6 11" id="KW-0274">FAD</keyword>
<dbReference type="SUPFAM" id="SSF63380">
    <property type="entry name" value="Riboflavin synthase domain-like"/>
    <property type="match status" value="1"/>
</dbReference>
<dbReference type="Gene3D" id="2.40.30.10">
    <property type="entry name" value="Translation factors"/>
    <property type="match status" value="1"/>
</dbReference>
<evidence type="ECO:0000256" key="10">
    <source>
        <dbReference type="ARBA" id="ARBA00034078"/>
    </source>
</evidence>
<dbReference type="PANTHER" id="PTHR43513">
    <property type="entry name" value="DIHYDROOROTATE DEHYDROGENASE B (NAD(+)), ELECTRON TRANSFER SUBUNIT"/>
    <property type="match status" value="1"/>
</dbReference>
<organism evidence="15">
    <name type="scientific">uncultured Thermomicrobiales bacterium</name>
    <dbReference type="NCBI Taxonomy" id="1645740"/>
    <lineage>
        <taxon>Bacteria</taxon>
        <taxon>Pseudomonadati</taxon>
        <taxon>Thermomicrobiota</taxon>
        <taxon>Thermomicrobia</taxon>
        <taxon>Thermomicrobiales</taxon>
        <taxon>environmental samples</taxon>
    </lineage>
</organism>
<gene>
    <name evidence="15" type="ORF">AVDCRST_MAG19-807</name>
</gene>
<dbReference type="GO" id="GO:0050660">
    <property type="term" value="F:flavin adenine dinucleotide binding"/>
    <property type="evidence" value="ECO:0007669"/>
    <property type="project" value="InterPro"/>
</dbReference>
<dbReference type="InterPro" id="IPR012165">
    <property type="entry name" value="Cyt_c3_hydrogenase_gsu"/>
</dbReference>
<feature type="binding site" evidence="11">
    <location>
        <begin position="80"/>
        <end position="83"/>
    </location>
    <ligand>
        <name>FAD</name>
        <dbReference type="ChEBI" id="CHEBI:57692"/>
    </ligand>
</feature>
<dbReference type="GO" id="GO:0006221">
    <property type="term" value="P:pyrimidine nucleotide biosynthetic process"/>
    <property type="evidence" value="ECO:0007669"/>
    <property type="project" value="InterPro"/>
</dbReference>
<evidence type="ECO:0000256" key="7">
    <source>
        <dbReference type="ARBA" id="ARBA00022982"/>
    </source>
</evidence>
<sequence length="285" mass="30414">MIDPEAGRAERADQVPAGDGGSVVRAREFVGGIVAVEPAMGDSLLLTMSAPEQMVRQLRAGRFFEVLCRDDASYDPLLRRPFSVFRSDPTASTLTFLVRPYGRGSAWLAERPVGTRLDVLGPLGNTYEIPPRARNLLLVAGGVGAAPLVMLADEAVRRGLSVTFAMGAAGAAGLLEPSLLPSEVEYVVATEDGSKGHRGYVTEVLADYVRWADQIFACGPEPMYRSLRAAIQPLRVGGKPPVQISIERAMACGVGACLACVVETRHGTQASCVDGPVYDLDEVIW</sequence>
<feature type="compositionally biased region" description="Basic and acidic residues" evidence="13">
    <location>
        <begin position="1"/>
        <end position="13"/>
    </location>
</feature>
<evidence type="ECO:0000256" key="6">
    <source>
        <dbReference type="ARBA" id="ARBA00022827"/>
    </source>
</evidence>
<protein>
    <submittedName>
        <fullName evidence="15">Dihydroorotate dehydrogenase (NAD(+)), electron transfer subunit</fullName>
        <ecNumber evidence="15">1.3.1.14</ecNumber>
    </submittedName>
</protein>
<feature type="binding site" evidence="12">
    <location>
        <position position="257"/>
    </location>
    <ligand>
        <name>[2Fe-2S] cluster</name>
        <dbReference type="ChEBI" id="CHEBI:190135"/>
    </ligand>
</feature>
<feature type="binding site" evidence="12">
    <location>
        <position position="252"/>
    </location>
    <ligand>
        <name>[2Fe-2S] cluster</name>
        <dbReference type="ChEBI" id="CHEBI:190135"/>
    </ligand>
</feature>
<dbReference type="PANTHER" id="PTHR43513:SF3">
    <property type="entry name" value="DIHYDROOROTATE DEHYDROGENASE B (NAD(+)), ELECTRON TRANSFER SUBUNIT-RELATED"/>
    <property type="match status" value="1"/>
</dbReference>
<dbReference type="CDD" id="cd06218">
    <property type="entry name" value="DHOD_e_trans"/>
    <property type="match status" value="1"/>
</dbReference>
<dbReference type="Gene3D" id="2.10.240.10">
    <property type="entry name" value="Dihydroorotate dehydrogenase, electron transfer subunit"/>
    <property type="match status" value="1"/>
</dbReference>
<evidence type="ECO:0000259" key="14">
    <source>
        <dbReference type="PROSITE" id="PS51384"/>
    </source>
</evidence>
<reference evidence="15" key="1">
    <citation type="submission" date="2020-02" db="EMBL/GenBank/DDBJ databases">
        <authorList>
            <person name="Meier V. D."/>
        </authorList>
    </citation>
    <scope>NUCLEOTIDE SEQUENCE</scope>
    <source>
        <strain evidence="15">AVDCRST_MAG19</strain>
    </source>
</reference>
<dbReference type="InterPro" id="IPR039261">
    <property type="entry name" value="FNR_nucleotide-bd"/>
</dbReference>
<evidence type="ECO:0000256" key="8">
    <source>
        <dbReference type="ARBA" id="ARBA00023004"/>
    </source>
</evidence>
<evidence type="ECO:0000256" key="2">
    <source>
        <dbReference type="ARBA" id="ARBA00022448"/>
    </source>
</evidence>
<proteinExistence type="inferred from homology"/>
<dbReference type="SUPFAM" id="SSF52343">
    <property type="entry name" value="Ferredoxin reductase-like, C-terminal NADP-linked domain"/>
    <property type="match status" value="1"/>
</dbReference>
<dbReference type="EC" id="1.3.1.14" evidence="15"/>
<dbReference type="InterPro" id="IPR019480">
    <property type="entry name" value="Dihydroorotate_DH_Fe-S-bd"/>
</dbReference>
<keyword evidence="15" id="KW-0560">Oxidoreductase</keyword>
<dbReference type="AlphaFoldDB" id="A0A6J4UHH8"/>
<accession>A0A6J4UHH8</accession>
<evidence type="ECO:0000256" key="9">
    <source>
        <dbReference type="ARBA" id="ARBA00023014"/>
    </source>
</evidence>
<dbReference type="PIRSF" id="PIRSF006816">
    <property type="entry name" value="Cyc3_hyd_g"/>
    <property type="match status" value="1"/>
</dbReference>
<dbReference type="GO" id="GO:0004589">
    <property type="term" value="F:dihydroorotate dehydrogenase (NAD+) activity"/>
    <property type="evidence" value="ECO:0007669"/>
    <property type="project" value="UniProtKB-EC"/>
</dbReference>
<dbReference type="InterPro" id="IPR037117">
    <property type="entry name" value="Dihydroorotate_DH_ele_sf"/>
</dbReference>
<dbReference type="InterPro" id="IPR017938">
    <property type="entry name" value="Riboflavin_synthase-like_b-brl"/>
</dbReference>
<keyword evidence="7" id="KW-0249">Electron transport</keyword>
<comment type="cofactor">
    <cofactor evidence="10">
        <name>[2Fe-2S] cluster</name>
        <dbReference type="ChEBI" id="CHEBI:190135"/>
    </cofactor>
</comment>
<keyword evidence="4 12" id="KW-0001">2Fe-2S</keyword>
<comment type="similarity">
    <text evidence="1">Belongs to the PyrK family.</text>
</comment>